<evidence type="ECO:0000313" key="6">
    <source>
        <dbReference type="EMBL" id="MCG2459422.1"/>
    </source>
</evidence>
<evidence type="ECO:0000313" key="7">
    <source>
        <dbReference type="Proteomes" id="UP001200642"/>
    </source>
</evidence>
<organism evidence="6 7">
    <name type="scientific">Cerina litoralis</name>
    <dbReference type="NCBI Taxonomy" id="2874477"/>
    <lineage>
        <taxon>Bacteria</taxon>
        <taxon>Pseudomonadati</taxon>
        <taxon>Bacteroidota</taxon>
        <taxon>Flavobacteriia</taxon>
        <taxon>Flavobacteriales</taxon>
        <taxon>Flavobacteriaceae</taxon>
        <taxon>Cerina</taxon>
    </lineage>
</organism>
<keyword evidence="7" id="KW-1185">Reference proteome</keyword>
<dbReference type="GO" id="GO:0047372">
    <property type="term" value="F:monoacylglycerol lipase activity"/>
    <property type="evidence" value="ECO:0007669"/>
    <property type="project" value="TreeGrafter"/>
</dbReference>
<feature type="active site" description="Charge relay system" evidence="4">
    <location>
        <position position="141"/>
    </location>
</feature>
<name>A0AAE3JR98_9FLAO</name>
<protein>
    <submittedName>
        <fullName evidence="6">Alpha/beta fold hydrolase</fullName>
    </submittedName>
</protein>
<dbReference type="InterPro" id="IPR000073">
    <property type="entry name" value="AB_hydrolase_1"/>
</dbReference>
<dbReference type="InterPro" id="IPR029058">
    <property type="entry name" value="AB_hydrolase_fold"/>
</dbReference>
<dbReference type="InterPro" id="IPR012020">
    <property type="entry name" value="ABHD4"/>
</dbReference>
<dbReference type="InterPro" id="IPR000952">
    <property type="entry name" value="AB_hydrolase_4_CS"/>
</dbReference>
<dbReference type="PROSITE" id="PS01133">
    <property type="entry name" value="UPF0017"/>
    <property type="match status" value="1"/>
</dbReference>
<sequence>MPIVPSEYNPPFLFKNGHISTIYHGLFRKVDGLVQQRERLSLSDGDFLDLDWSFAEKQTRKVAILLHGLEGDARRPYIAGVAKLFICAGLDACAVNYRGCSGETNRLFRSYHSGATEDLAAVVEHILETKKYDKIYLTGFSLGGNMALKYLGEERSIPKEIGGAVGISVPCDLYDSLKQLSQPINFPYALRFRKKLVSKLKAKQMLFPQLISDSDIEKIRTLKDFDDIYTSRAHGFMNALDYYRKCSCKQFLPRIDRPVLILNAQNDSFLGQECYPKKETRENPNLYLEIPSFGGHVGYHGPKNITYAEKKALKFLQELN</sequence>
<reference evidence="6" key="1">
    <citation type="submission" date="2023-02" db="EMBL/GenBank/DDBJ databases">
        <title>Genome of Flavobacteriaceae gen. nov. sp. strain F89.</title>
        <authorList>
            <person name="Wang Y."/>
        </authorList>
    </citation>
    <scope>NUCLEOTIDE SEQUENCE</scope>
    <source>
        <strain evidence="6">F89</strain>
    </source>
</reference>
<dbReference type="Gene3D" id="3.40.50.1820">
    <property type="entry name" value="alpha/beta hydrolase"/>
    <property type="match status" value="1"/>
</dbReference>
<evidence type="ECO:0000259" key="5">
    <source>
        <dbReference type="Pfam" id="PF00561"/>
    </source>
</evidence>
<accession>A0AAE3JR98</accession>
<comment type="similarity">
    <text evidence="1">Belongs to the AB hydrolase superfamily. AB hydrolase 4 family.</text>
</comment>
<keyword evidence="3 6" id="KW-0378">Hydrolase</keyword>
<dbReference type="InterPro" id="IPR050960">
    <property type="entry name" value="AB_hydrolase_4_sf"/>
</dbReference>
<dbReference type="GO" id="GO:0034338">
    <property type="term" value="F:short-chain carboxylesterase activity"/>
    <property type="evidence" value="ECO:0007669"/>
    <property type="project" value="TreeGrafter"/>
</dbReference>
<dbReference type="Proteomes" id="UP001200642">
    <property type="component" value="Unassembled WGS sequence"/>
</dbReference>
<evidence type="ECO:0000256" key="3">
    <source>
        <dbReference type="ARBA" id="ARBA00022801"/>
    </source>
</evidence>
<keyword evidence="2" id="KW-0719">Serine esterase</keyword>
<dbReference type="PANTHER" id="PTHR10794">
    <property type="entry name" value="ABHYDROLASE DOMAIN-CONTAINING PROTEIN"/>
    <property type="match status" value="1"/>
</dbReference>
<evidence type="ECO:0000256" key="1">
    <source>
        <dbReference type="ARBA" id="ARBA00010884"/>
    </source>
</evidence>
<feature type="active site" description="Charge relay system" evidence="4">
    <location>
        <position position="267"/>
    </location>
</feature>
<evidence type="ECO:0000256" key="4">
    <source>
        <dbReference type="PIRSR" id="PIRSR005211-1"/>
    </source>
</evidence>
<dbReference type="EMBL" id="JAIRBC010000001">
    <property type="protein sequence ID" value="MCG2459422.1"/>
    <property type="molecule type" value="Genomic_DNA"/>
</dbReference>
<gene>
    <name evidence="6" type="ORF">K8352_01520</name>
</gene>
<dbReference type="PIRSF" id="PIRSF005211">
    <property type="entry name" value="Ab_hydro_YheT"/>
    <property type="match status" value="1"/>
</dbReference>
<dbReference type="Pfam" id="PF00561">
    <property type="entry name" value="Abhydrolase_1"/>
    <property type="match status" value="1"/>
</dbReference>
<dbReference type="RefSeq" id="WP_317900566.1">
    <property type="nucleotide sequence ID" value="NZ_JAIRBC010000001.1"/>
</dbReference>
<evidence type="ECO:0000256" key="2">
    <source>
        <dbReference type="ARBA" id="ARBA00022487"/>
    </source>
</evidence>
<comment type="caution">
    <text evidence="6">The sequence shown here is derived from an EMBL/GenBank/DDBJ whole genome shotgun (WGS) entry which is preliminary data.</text>
</comment>
<feature type="active site" description="Charge relay system" evidence="4">
    <location>
        <position position="296"/>
    </location>
</feature>
<dbReference type="AlphaFoldDB" id="A0AAE3JR98"/>
<feature type="domain" description="AB hydrolase-1" evidence="5">
    <location>
        <begin position="64"/>
        <end position="297"/>
    </location>
</feature>
<proteinExistence type="inferred from homology"/>
<dbReference type="SUPFAM" id="SSF53474">
    <property type="entry name" value="alpha/beta-Hydrolases"/>
    <property type="match status" value="1"/>
</dbReference>
<dbReference type="PANTHER" id="PTHR10794:SF94">
    <property type="entry name" value="ESTERASE YHET-RELATED"/>
    <property type="match status" value="1"/>
</dbReference>